<dbReference type="Pfam" id="PF00646">
    <property type="entry name" value="F-box"/>
    <property type="match status" value="1"/>
</dbReference>
<feature type="domain" description="F-box" evidence="1">
    <location>
        <begin position="11"/>
        <end position="47"/>
    </location>
</feature>
<dbReference type="PANTHER" id="PTHR21503">
    <property type="entry name" value="F-BOX-CONTAINING HYPOTHETICAL PROTEIN C.ELEGANS"/>
    <property type="match status" value="1"/>
</dbReference>
<dbReference type="HOGENOM" id="CLU_028840_3_0_1"/>
<dbReference type="OrthoDB" id="5842403at2759"/>
<gene>
    <name evidence="3" type="ORF">CAEBREN_21861</name>
</gene>
<evidence type="ECO:0000313" key="3">
    <source>
        <dbReference type="EMBL" id="EGT41307.1"/>
    </source>
</evidence>
<dbReference type="InterPro" id="IPR012885">
    <property type="entry name" value="F-box_Sdz-33"/>
</dbReference>
<evidence type="ECO:0000313" key="4">
    <source>
        <dbReference type="Proteomes" id="UP000008068"/>
    </source>
</evidence>
<feature type="domain" description="Sdz-33 F-box" evidence="2">
    <location>
        <begin position="192"/>
        <end position="258"/>
    </location>
</feature>
<name>G0NZT2_CAEBE</name>
<reference evidence="4" key="1">
    <citation type="submission" date="2011-07" db="EMBL/GenBank/DDBJ databases">
        <authorList>
            <consortium name="Caenorhabditis brenneri Sequencing and Analysis Consortium"/>
            <person name="Wilson R.K."/>
        </authorList>
    </citation>
    <scope>NUCLEOTIDE SEQUENCE [LARGE SCALE GENOMIC DNA]</scope>
    <source>
        <strain evidence="4">PB2801</strain>
    </source>
</reference>
<dbReference type="AlphaFoldDB" id="G0NZT2"/>
<dbReference type="InParanoid" id="G0NZT2"/>
<dbReference type="Proteomes" id="UP000008068">
    <property type="component" value="Unassembled WGS sequence"/>
</dbReference>
<dbReference type="Pfam" id="PF07735">
    <property type="entry name" value="FBA_2"/>
    <property type="match status" value="1"/>
</dbReference>
<accession>G0NZT2</accession>
<dbReference type="FunCoup" id="G0NZT2">
    <property type="interactions" value="1093"/>
</dbReference>
<evidence type="ECO:0000259" key="1">
    <source>
        <dbReference type="Pfam" id="PF00646"/>
    </source>
</evidence>
<evidence type="ECO:0000259" key="2">
    <source>
        <dbReference type="Pfam" id="PF07735"/>
    </source>
</evidence>
<dbReference type="InterPro" id="IPR001810">
    <property type="entry name" value="F-box_dom"/>
</dbReference>
<keyword evidence="4" id="KW-1185">Reference proteome</keyword>
<dbReference type="eggNOG" id="ENOG502TJZU">
    <property type="taxonomic scope" value="Eukaryota"/>
</dbReference>
<proteinExistence type="predicted"/>
<dbReference type="EMBL" id="GL379992">
    <property type="protein sequence ID" value="EGT41307.1"/>
    <property type="molecule type" value="Genomic_DNA"/>
</dbReference>
<dbReference type="OMA" id="PLEMINF"/>
<protein>
    <submittedName>
        <fullName evidence="3">Uncharacterized protein</fullName>
    </submittedName>
</protein>
<sequence>MANVSKMGFPIFRLPILAIFNVFSMMNPLEMINFSMSSSKCKRIVKQFFCPGCKFELQLHIMDGTSISFKGTPTFWWEYELTLEKNEDNIIKYDADSEKLMKYSTNILESFFNLFKYIDDLMSFKNLGFLLFEMNKFPLQNDLIIQEIKNFKKPIEWFEVFSEEDVENDVTDILNHVKGIKHLNLSAPFSENFELICPPSLSYLSISNSKWVNLKKLLEFSSTEIRIPKSELTDMDLCAFFQSWIASESHSNLEKIEIHTVNPETFVTVSQNLPHEEFDNSVVRKVHSLPEWQIVLESFSIKRNDGTWATIYLTQHTMHPDCLTLEMTVG</sequence>
<organism evidence="4">
    <name type="scientific">Caenorhabditis brenneri</name>
    <name type="common">Nematode worm</name>
    <dbReference type="NCBI Taxonomy" id="135651"/>
    <lineage>
        <taxon>Eukaryota</taxon>
        <taxon>Metazoa</taxon>
        <taxon>Ecdysozoa</taxon>
        <taxon>Nematoda</taxon>
        <taxon>Chromadorea</taxon>
        <taxon>Rhabditida</taxon>
        <taxon>Rhabditina</taxon>
        <taxon>Rhabditomorpha</taxon>
        <taxon>Rhabditoidea</taxon>
        <taxon>Rhabditidae</taxon>
        <taxon>Peloderinae</taxon>
        <taxon>Caenorhabditis</taxon>
    </lineage>
</organism>